<dbReference type="InterPro" id="IPR016193">
    <property type="entry name" value="Cytidine_deaminase-like"/>
</dbReference>
<evidence type="ECO:0000313" key="2">
    <source>
        <dbReference type="EMBL" id="PJJ58343.1"/>
    </source>
</evidence>
<dbReference type="AlphaFoldDB" id="A0A2M9BK71"/>
<evidence type="ECO:0000259" key="1">
    <source>
        <dbReference type="PROSITE" id="PS51747"/>
    </source>
</evidence>
<dbReference type="GO" id="GO:0047974">
    <property type="term" value="F:guanosine deaminase activity"/>
    <property type="evidence" value="ECO:0007669"/>
    <property type="project" value="TreeGrafter"/>
</dbReference>
<feature type="domain" description="CMP/dCMP-type deaminase" evidence="1">
    <location>
        <begin position="19"/>
        <end position="132"/>
    </location>
</feature>
<dbReference type="InterPro" id="IPR002125">
    <property type="entry name" value="CMP_dCMP_dom"/>
</dbReference>
<reference evidence="2 3" key="1">
    <citation type="submission" date="2017-11" db="EMBL/GenBank/DDBJ databases">
        <title>Genomic Encyclopedia of Archaeal and Bacterial Type Strains, Phase II (KMG-II): From Individual Species to Whole Genera.</title>
        <authorList>
            <person name="Goeker M."/>
        </authorList>
    </citation>
    <scope>NUCLEOTIDE SEQUENCE [LARGE SCALE GENOMIC DNA]</scope>
    <source>
        <strain evidence="2 3">DSM 27763</strain>
    </source>
</reference>
<dbReference type="OrthoDB" id="9802676at2"/>
<dbReference type="Pfam" id="PF00383">
    <property type="entry name" value="dCMP_cyt_deam_1"/>
    <property type="match status" value="1"/>
</dbReference>
<sequence length="174" mass="18778">MTSRQPDHRTAGTPAAATRTTRALLERAVALAESNVAEGGGPFGAVIAVGDRVVAEAGNRVTRDLDPTAHAEVTAIRAACRERGDFRLDGAVLYSSCEPCPMCLAAALWARLDAVHFAADRHDAARGGFDDLAFYEELARPREGWSRTVVRQVLVAGAVRPFDAWLATDRRTEY</sequence>
<organism evidence="2 3">
    <name type="scientific">Mumia flava</name>
    <dbReference type="NCBI Taxonomy" id="1348852"/>
    <lineage>
        <taxon>Bacteria</taxon>
        <taxon>Bacillati</taxon>
        <taxon>Actinomycetota</taxon>
        <taxon>Actinomycetes</taxon>
        <taxon>Propionibacteriales</taxon>
        <taxon>Nocardioidaceae</taxon>
        <taxon>Mumia</taxon>
    </lineage>
</organism>
<proteinExistence type="predicted"/>
<dbReference type="Proteomes" id="UP000230842">
    <property type="component" value="Unassembled WGS sequence"/>
</dbReference>
<dbReference type="PANTHER" id="PTHR11079:SF161">
    <property type="entry name" value="CMP_DCMP-TYPE DEAMINASE DOMAIN-CONTAINING PROTEIN"/>
    <property type="match status" value="1"/>
</dbReference>
<dbReference type="GO" id="GO:0006152">
    <property type="term" value="P:purine nucleoside catabolic process"/>
    <property type="evidence" value="ECO:0007669"/>
    <property type="project" value="TreeGrafter"/>
</dbReference>
<comment type="caution">
    <text evidence="2">The sequence shown here is derived from an EMBL/GenBank/DDBJ whole genome shotgun (WGS) entry which is preliminary data.</text>
</comment>
<evidence type="ECO:0000313" key="3">
    <source>
        <dbReference type="Proteomes" id="UP000230842"/>
    </source>
</evidence>
<dbReference type="RefSeq" id="WP_100415157.1">
    <property type="nucleotide sequence ID" value="NZ_PGEZ01000001.1"/>
</dbReference>
<accession>A0A2M9BK71</accession>
<dbReference type="CDD" id="cd01285">
    <property type="entry name" value="nucleoside_deaminase"/>
    <property type="match status" value="1"/>
</dbReference>
<dbReference type="EMBL" id="PGEZ01000001">
    <property type="protein sequence ID" value="PJJ58343.1"/>
    <property type="molecule type" value="Genomic_DNA"/>
</dbReference>
<name>A0A2M9BK71_9ACTN</name>
<dbReference type="PANTHER" id="PTHR11079">
    <property type="entry name" value="CYTOSINE DEAMINASE FAMILY MEMBER"/>
    <property type="match status" value="1"/>
</dbReference>
<keyword evidence="3" id="KW-1185">Reference proteome</keyword>
<dbReference type="Gene3D" id="3.40.140.10">
    <property type="entry name" value="Cytidine Deaminase, domain 2"/>
    <property type="match status" value="1"/>
</dbReference>
<dbReference type="SUPFAM" id="SSF53927">
    <property type="entry name" value="Cytidine deaminase-like"/>
    <property type="match status" value="1"/>
</dbReference>
<protein>
    <submittedName>
        <fullName evidence="2">Guanine deaminase</fullName>
    </submittedName>
</protein>
<gene>
    <name evidence="2" type="ORF">CLV56_2594</name>
</gene>
<dbReference type="PROSITE" id="PS51747">
    <property type="entry name" value="CYT_DCMP_DEAMINASES_2"/>
    <property type="match status" value="1"/>
</dbReference>